<accession>A0A5B1CGM7</accession>
<keyword evidence="2" id="KW-0472">Membrane</keyword>
<gene>
    <name evidence="3" type="ORF">LF1_18930</name>
</gene>
<reference evidence="3 4" key="1">
    <citation type="submission" date="2019-08" db="EMBL/GenBank/DDBJ databases">
        <title>Deep-cultivation of Planctomycetes and their phenomic and genomic characterization uncovers novel biology.</title>
        <authorList>
            <person name="Wiegand S."/>
            <person name="Jogler M."/>
            <person name="Boedeker C."/>
            <person name="Pinto D."/>
            <person name="Vollmers J."/>
            <person name="Rivas-Marin E."/>
            <person name="Kohn T."/>
            <person name="Peeters S.H."/>
            <person name="Heuer A."/>
            <person name="Rast P."/>
            <person name="Oberbeckmann S."/>
            <person name="Bunk B."/>
            <person name="Jeske O."/>
            <person name="Meyerdierks A."/>
            <person name="Storesund J.E."/>
            <person name="Kallscheuer N."/>
            <person name="Luecker S."/>
            <person name="Lage O.M."/>
            <person name="Pohl T."/>
            <person name="Merkel B.J."/>
            <person name="Hornburger P."/>
            <person name="Mueller R.-W."/>
            <person name="Bruemmer F."/>
            <person name="Labrenz M."/>
            <person name="Spormann A.M."/>
            <person name="Op Den Camp H."/>
            <person name="Overmann J."/>
            <person name="Amann R."/>
            <person name="Jetten M.S.M."/>
            <person name="Mascher T."/>
            <person name="Medema M.H."/>
            <person name="Devos D.P."/>
            <person name="Kaster A.-K."/>
            <person name="Ovreas L."/>
            <person name="Rohde M."/>
            <person name="Galperin M.Y."/>
            <person name="Jogler C."/>
        </authorList>
    </citation>
    <scope>NUCLEOTIDE SEQUENCE [LARGE SCALE GENOMIC DNA]</scope>
    <source>
        <strain evidence="3 4">LF1</strain>
    </source>
</reference>
<keyword evidence="2" id="KW-0812">Transmembrane</keyword>
<name>A0A5B1CGM7_9BACT</name>
<sequence>MARLFPKPASGGYPLAMLTDALFSPTTLLWLAGALIAFFLLIGSMSQRRISLTALLRRYVSKNQSDFKQPSSDAADKKRAPKNKTPPQ</sequence>
<feature type="compositionally biased region" description="Polar residues" evidence="1">
    <location>
        <begin position="63"/>
        <end position="72"/>
    </location>
</feature>
<feature type="region of interest" description="Disordered" evidence="1">
    <location>
        <begin position="63"/>
        <end position="88"/>
    </location>
</feature>
<protein>
    <submittedName>
        <fullName evidence="3">Uncharacterized protein</fullName>
    </submittedName>
</protein>
<dbReference type="Proteomes" id="UP000322699">
    <property type="component" value="Unassembled WGS sequence"/>
</dbReference>
<proteinExistence type="predicted"/>
<dbReference type="EMBL" id="VRLW01000001">
    <property type="protein sequence ID" value="KAA1259361.1"/>
    <property type="molecule type" value="Genomic_DNA"/>
</dbReference>
<feature type="transmembrane region" description="Helical" evidence="2">
    <location>
        <begin position="22"/>
        <end position="42"/>
    </location>
</feature>
<evidence type="ECO:0000256" key="2">
    <source>
        <dbReference type="SAM" id="Phobius"/>
    </source>
</evidence>
<evidence type="ECO:0000313" key="4">
    <source>
        <dbReference type="Proteomes" id="UP000322699"/>
    </source>
</evidence>
<evidence type="ECO:0000256" key="1">
    <source>
        <dbReference type="SAM" id="MobiDB-lite"/>
    </source>
</evidence>
<organism evidence="3 4">
    <name type="scientific">Rubripirellula obstinata</name>
    <dbReference type="NCBI Taxonomy" id="406547"/>
    <lineage>
        <taxon>Bacteria</taxon>
        <taxon>Pseudomonadati</taxon>
        <taxon>Planctomycetota</taxon>
        <taxon>Planctomycetia</taxon>
        <taxon>Pirellulales</taxon>
        <taxon>Pirellulaceae</taxon>
        <taxon>Rubripirellula</taxon>
    </lineage>
</organism>
<dbReference type="AlphaFoldDB" id="A0A5B1CGM7"/>
<evidence type="ECO:0000313" key="3">
    <source>
        <dbReference type="EMBL" id="KAA1259361.1"/>
    </source>
</evidence>
<keyword evidence="2" id="KW-1133">Transmembrane helix</keyword>
<keyword evidence="4" id="KW-1185">Reference proteome</keyword>
<comment type="caution">
    <text evidence="3">The sequence shown here is derived from an EMBL/GenBank/DDBJ whole genome shotgun (WGS) entry which is preliminary data.</text>
</comment>